<evidence type="ECO:0008006" key="3">
    <source>
        <dbReference type="Google" id="ProtNLM"/>
    </source>
</evidence>
<evidence type="ECO:0000313" key="1">
    <source>
        <dbReference type="EMBL" id="NMP59906.1"/>
    </source>
</evidence>
<evidence type="ECO:0000313" key="2">
    <source>
        <dbReference type="Proteomes" id="UP000557857"/>
    </source>
</evidence>
<reference evidence="1 2" key="1">
    <citation type="submission" date="2020-04" db="EMBL/GenBank/DDBJ databases">
        <authorList>
            <person name="Abaymova A."/>
            <person name="Teymurazov M."/>
            <person name="Tazyna O."/>
            <person name="Chatushin Y."/>
            <person name="Svetoch E."/>
            <person name="Pereligyn V."/>
            <person name="Pohylenko V."/>
            <person name="Platonov M."/>
            <person name="Kartsev N."/>
            <person name="Skryabin Y."/>
            <person name="Sizova A."/>
            <person name="Solomentsev V."/>
            <person name="Kislichkina A."/>
            <person name="Bogun A."/>
        </authorList>
    </citation>
    <scope>NUCLEOTIDE SEQUENCE [LARGE SCALE GENOMIC DNA]</scope>
    <source>
        <strain evidence="2">SCPM-O-B-8398 (E28)</strain>
    </source>
</reference>
<dbReference type="Proteomes" id="UP000557857">
    <property type="component" value="Unassembled WGS sequence"/>
</dbReference>
<protein>
    <recommendedName>
        <fullName evidence="3">Autotransporter domain-containing protein</fullName>
    </recommendedName>
</protein>
<gene>
    <name evidence="1" type="ORF">HI921_15915</name>
</gene>
<feature type="non-terminal residue" evidence="1">
    <location>
        <position position="1"/>
    </location>
</feature>
<sequence length="528" mass="55814">LNMNASTGTGINLQGETPQVLMDNSQLLMTDTGASFGIFLTGTDALFSLSNQSEVHLTGAGTGTTENIRIGNNNAHPELSVTDGSTLSVTTTSGTTVATDTANNAINLRGDDPKTTITDGSELKVSVNSGARRGLFLNGNNAELSVNDTNLNIKTVNGTGISLNGSEQKFQIIGKDTNVNLLSDGGMNFESRGAGGTFLVTNGAKINAQTSENHSFYFYNSGETKFEILDKAKVLLKDTHSGNSNTTSYGTLRFVQHGDYSFIIDDADFEINKNGGNAPGVRMFGGGNSILVRNGGTLSIFNQGSGSPLDPIDERSNQGVFFTGDNNTINNNGFTVQDPGSKVSIQAINGPSIDMSEQNSTTRGSGYIEAINGGYFVAEGRTTSANAGIFHAGILTVKFDNPLFMDFRNNRPGGGNIFSNTSGSRLEAKNSDLAVWRNGSNLAGDPDLNFETLDFSFSGTNFNTLGDTSKPEVLNTDTFGTTGLTAYSRLSSNNGRWAIADELRVPTNADKKIHGRVSLPVGLDDSRP</sequence>
<accession>A0A848MWE9</accession>
<organism evidence="1 2">
    <name type="scientific">Enterococcus mundtii</name>
    <dbReference type="NCBI Taxonomy" id="53346"/>
    <lineage>
        <taxon>Bacteria</taxon>
        <taxon>Bacillati</taxon>
        <taxon>Bacillota</taxon>
        <taxon>Bacilli</taxon>
        <taxon>Lactobacillales</taxon>
        <taxon>Enterococcaceae</taxon>
        <taxon>Enterococcus</taxon>
    </lineage>
</organism>
<proteinExistence type="predicted"/>
<dbReference type="AlphaFoldDB" id="A0A848MWE9"/>
<comment type="caution">
    <text evidence="1">The sequence shown here is derived from an EMBL/GenBank/DDBJ whole genome shotgun (WGS) entry which is preliminary data.</text>
</comment>
<feature type="non-terminal residue" evidence="1">
    <location>
        <position position="528"/>
    </location>
</feature>
<dbReference type="EMBL" id="JABCAG010000134">
    <property type="protein sequence ID" value="NMP59906.1"/>
    <property type="molecule type" value="Genomic_DNA"/>
</dbReference>
<name>A0A848MWE9_ENTMU</name>